<dbReference type="EMBL" id="MU003505">
    <property type="protein sequence ID" value="KAF2471339.1"/>
    <property type="molecule type" value="Genomic_DNA"/>
</dbReference>
<reference evidence="1" key="1">
    <citation type="journal article" date="2020" name="Stud. Mycol.">
        <title>101 Dothideomycetes genomes: a test case for predicting lifestyles and emergence of pathogens.</title>
        <authorList>
            <person name="Haridas S."/>
            <person name="Albert R."/>
            <person name="Binder M."/>
            <person name="Bloem J."/>
            <person name="Labutti K."/>
            <person name="Salamov A."/>
            <person name="Andreopoulos B."/>
            <person name="Baker S."/>
            <person name="Barry K."/>
            <person name="Bills G."/>
            <person name="Bluhm B."/>
            <person name="Cannon C."/>
            <person name="Castanera R."/>
            <person name="Culley D."/>
            <person name="Daum C."/>
            <person name="Ezra D."/>
            <person name="Gonzalez J."/>
            <person name="Henrissat B."/>
            <person name="Kuo A."/>
            <person name="Liang C."/>
            <person name="Lipzen A."/>
            <person name="Lutzoni F."/>
            <person name="Magnuson J."/>
            <person name="Mondo S."/>
            <person name="Nolan M."/>
            <person name="Ohm R."/>
            <person name="Pangilinan J."/>
            <person name="Park H.-J."/>
            <person name="Ramirez L."/>
            <person name="Alfaro M."/>
            <person name="Sun H."/>
            <person name="Tritt A."/>
            <person name="Yoshinaga Y."/>
            <person name="Zwiers L.-H."/>
            <person name="Turgeon B."/>
            <person name="Goodwin S."/>
            <person name="Spatafora J."/>
            <person name="Crous P."/>
            <person name="Grigoriev I."/>
        </authorList>
    </citation>
    <scope>NUCLEOTIDE SEQUENCE</scope>
    <source>
        <strain evidence="1">ATCC 200398</strain>
    </source>
</reference>
<organism evidence="1 2">
    <name type="scientific">Lindgomyces ingoldianus</name>
    <dbReference type="NCBI Taxonomy" id="673940"/>
    <lineage>
        <taxon>Eukaryota</taxon>
        <taxon>Fungi</taxon>
        <taxon>Dikarya</taxon>
        <taxon>Ascomycota</taxon>
        <taxon>Pezizomycotina</taxon>
        <taxon>Dothideomycetes</taxon>
        <taxon>Pleosporomycetidae</taxon>
        <taxon>Pleosporales</taxon>
        <taxon>Lindgomycetaceae</taxon>
        <taxon>Lindgomyces</taxon>
    </lineage>
</organism>
<comment type="caution">
    <text evidence="1">The sequence shown here is derived from an EMBL/GenBank/DDBJ whole genome shotgun (WGS) entry which is preliminary data.</text>
</comment>
<dbReference type="Proteomes" id="UP000799755">
    <property type="component" value="Unassembled WGS sequence"/>
</dbReference>
<accession>A0ACB6QWD8</accession>
<proteinExistence type="predicted"/>
<gene>
    <name evidence="1" type="ORF">BDR25DRAFT_354581</name>
</gene>
<protein>
    <submittedName>
        <fullName evidence="1">Uncharacterized protein</fullName>
    </submittedName>
</protein>
<evidence type="ECO:0000313" key="2">
    <source>
        <dbReference type="Proteomes" id="UP000799755"/>
    </source>
</evidence>
<name>A0ACB6QWD8_9PLEO</name>
<evidence type="ECO:0000313" key="1">
    <source>
        <dbReference type="EMBL" id="KAF2471339.1"/>
    </source>
</evidence>
<sequence>MTPRAIKSKILMVLLVTSSACDRNLDGYLLSLDPSLQPFANHVLQSTGLDRLRRVEPKSIFESIISNQSKTALFTVLSIVLIGAFREVRKFIGLYKELMELGAESFSEEATEGLIHTFEARLLPRPTSSLNATIPLFTPTTFYFPIGLVAELDDPLSDTVYVFEYSESLKKDQKWYRNTIRFKSFRPNLEGSYQELSNLTNQPSKYSHWHRHFQIDELCLFVHYIASLGVLVAPQIKAYNSLSIAWLTVHFSMLLALLVKPSDRIIVCCGAYAYSSLIPQIEGMSIFLPDKQADITRVFLIRHQYSIRVLGTGFGRLPYARMRSTPALPTRCRTV</sequence>
<keyword evidence="2" id="KW-1185">Reference proteome</keyword>